<gene>
    <name evidence="1" type="ORF">F2Q69_00019923</name>
</gene>
<protein>
    <submittedName>
        <fullName evidence="1">Uncharacterized protein</fullName>
    </submittedName>
</protein>
<dbReference type="Proteomes" id="UP000712600">
    <property type="component" value="Unassembled WGS sequence"/>
</dbReference>
<dbReference type="AlphaFoldDB" id="A0A8S9Q577"/>
<accession>A0A8S9Q577</accession>
<sequence>MNQTRFKMCTHFPRSDGEVLAGRIGIGGATLKVDLKFDLRVDLGHILLKGYAGASSRWSVCLLPPMSPSPVALFELPRFDFQSKSMSESFARDFSTVSVETLKKKREWSSIFVVVEFRAIKIDREVLKYEVGEEVIVGWKLSRTGSKHDGVEARQENPKLDENPNFGIMEVFDEAEGLGNIYRQERGVNFSAILVYTEARGVAVHEAGACELTCGTRGGSTKHEVCILTCGRRCVVLHEADTCSQPCGARGAAAHASGAMRSDTRASTNLKLIGQLVPLMIKWRCCPELVQFHGFRLVEVLLDTPPRSPKNCPGAKGCLFESRSVRPNLLRLDPVNQTRFKMCTHLPRSDGEVLAGWIGIGGAILKVDLKFDLR</sequence>
<evidence type="ECO:0000313" key="1">
    <source>
        <dbReference type="EMBL" id="KAF3537367.1"/>
    </source>
</evidence>
<proteinExistence type="predicted"/>
<name>A0A8S9Q577_BRACR</name>
<dbReference type="EMBL" id="QGKX02001290">
    <property type="protein sequence ID" value="KAF3537367.1"/>
    <property type="molecule type" value="Genomic_DNA"/>
</dbReference>
<reference evidence="1" key="1">
    <citation type="submission" date="2019-12" db="EMBL/GenBank/DDBJ databases">
        <title>Genome sequencing and annotation of Brassica cretica.</title>
        <authorList>
            <person name="Studholme D.J."/>
            <person name="Sarris P."/>
        </authorList>
    </citation>
    <scope>NUCLEOTIDE SEQUENCE</scope>
    <source>
        <strain evidence="1">PFS-109/04</strain>
        <tissue evidence="1">Leaf</tissue>
    </source>
</reference>
<organism evidence="1 2">
    <name type="scientific">Brassica cretica</name>
    <name type="common">Mustard</name>
    <dbReference type="NCBI Taxonomy" id="69181"/>
    <lineage>
        <taxon>Eukaryota</taxon>
        <taxon>Viridiplantae</taxon>
        <taxon>Streptophyta</taxon>
        <taxon>Embryophyta</taxon>
        <taxon>Tracheophyta</taxon>
        <taxon>Spermatophyta</taxon>
        <taxon>Magnoliopsida</taxon>
        <taxon>eudicotyledons</taxon>
        <taxon>Gunneridae</taxon>
        <taxon>Pentapetalae</taxon>
        <taxon>rosids</taxon>
        <taxon>malvids</taxon>
        <taxon>Brassicales</taxon>
        <taxon>Brassicaceae</taxon>
        <taxon>Brassiceae</taxon>
        <taxon>Brassica</taxon>
    </lineage>
</organism>
<comment type="caution">
    <text evidence="1">The sequence shown here is derived from an EMBL/GenBank/DDBJ whole genome shotgun (WGS) entry which is preliminary data.</text>
</comment>
<evidence type="ECO:0000313" key="2">
    <source>
        <dbReference type="Proteomes" id="UP000712600"/>
    </source>
</evidence>